<proteinExistence type="predicted"/>
<accession>A0A5B7JCF0</accession>
<gene>
    <name evidence="1" type="ORF">E2C01_086060</name>
</gene>
<keyword evidence="2" id="KW-1185">Reference proteome</keyword>
<organism evidence="1 2">
    <name type="scientific">Portunus trituberculatus</name>
    <name type="common">Swimming crab</name>
    <name type="synonym">Neptunus trituberculatus</name>
    <dbReference type="NCBI Taxonomy" id="210409"/>
    <lineage>
        <taxon>Eukaryota</taxon>
        <taxon>Metazoa</taxon>
        <taxon>Ecdysozoa</taxon>
        <taxon>Arthropoda</taxon>
        <taxon>Crustacea</taxon>
        <taxon>Multicrustacea</taxon>
        <taxon>Malacostraca</taxon>
        <taxon>Eumalacostraca</taxon>
        <taxon>Eucarida</taxon>
        <taxon>Decapoda</taxon>
        <taxon>Pleocyemata</taxon>
        <taxon>Brachyura</taxon>
        <taxon>Eubrachyura</taxon>
        <taxon>Portunoidea</taxon>
        <taxon>Portunidae</taxon>
        <taxon>Portuninae</taxon>
        <taxon>Portunus</taxon>
    </lineage>
</organism>
<protein>
    <submittedName>
        <fullName evidence="1">Uncharacterized protein</fullName>
    </submittedName>
</protein>
<evidence type="ECO:0000313" key="1">
    <source>
        <dbReference type="EMBL" id="MPC91047.1"/>
    </source>
</evidence>
<evidence type="ECO:0000313" key="2">
    <source>
        <dbReference type="Proteomes" id="UP000324222"/>
    </source>
</evidence>
<name>A0A5B7JCF0_PORTR</name>
<dbReference type="Proteomes" id="UP000324222">
    <property type="component" value="Unassembled WGS sequence"/>
</dbReference>
<dbReference type="AlphaFoldDB" id="A0A5B7JCF0"/>
<dbReference type="EMBL" id="VSRR010086388">
    <property type="protein sequence ID" value="MPC91047.1"/>
    <property type="molecule type" value="Genomic_DNA"/>
</dbReference>
<comment type="caution">
    <text evidence="1">The sequence shown here is derived from an EMBL/GenBank/DDBJ whole genome shotgun (WGS) entry which is preliminary data.</text>
</comment>
<reference evidence="1 2" key="1">
    <citation type="submission" date="2019-05" db="EMBL/GenBank/DDBJ databases">
        <title>Another draft genome of Portunus trituberculatus and its Hox gene families provides insights of decapod evolution.</title>
        <authorList>
            <person name="Jeong J.-H."/>
            <person name="Song I."/>
            <person name="Kim S."/>
            <person name="Choi T."/>
            <person name="Kim D."/>
            <person name="Ryu S."/>
            <person name="Kim W."/>
        </authorList>
    </citation>
    <scope>NUCLEOTIDE SEQUENCE [LARGE SCALE GENOMIC DNA]</scope>
    <source>
        <tissue evidence="1">Muscle</tissue>
    </source>
</reference>
<sequence length="76" mass="8305">MDAGGTAAQLVMCRGPNKGAAAADCQPLRDVALVLPRRRHQLIERPPADWRLATFPRRGILTWSTHARAAPHVILS</sequence>